<keyword evidence="8" id="KW-1185">Reference proteome</keyword>
<dbReference type="Pfam" id="PF00691">
    <property type="entry name" value="OmpA"/>
    <property type="match status" value="1"/>
</dbReference>
<evidence type="ECO:0000256" key="2">
    <source>
        <dbReference type="ARBA" id="ARBA00023136"/>
    </source>
</evidence>
<evidence type="ECO:0000313" key="8">
    <source>
        <dbReference type="Proteomes" id="UP000245627"/>
    </source>
</evidence>
<dbReference type="PANTHER" id="PTHR30329:SF21">
    <property type="entry name" value="LIPOPROTEIN YIAD-RELATED"/>
    <property type="match status" value="1"/>
</dbReference>
<dbReference type="OrthoDB" id="9809364at2"/>
<dbReference type="RefSeq" id="WP_116775081.1">
    <property type="nucleotide sequence ID" value="NZ_QDKG01000002.1"/>
</dbReference>
<feature type="domain" description="OmpA-like" evidence="6">
    <location>
        <begin position="320"/>
        <end position="432"/>
    </location>
</feature>
<dbReference type="CDD" id="cd07185">
    <property type="entry name" value="OmpA_C-like"/>
    <property type="match status" value="1"/>
</dbReference>
<keyword evidence="5" id="KW-0812">Transmembrane</keyword>
<keyword evidence="3" id="KW-0998">Cell outer membrane</keyword>
<evidence type="ECO:0000313" key="7">
    <source>
        <dbReference type="EMBL" id="PVH25508.1"/>
    </source>
</evidence>
<comment type="caution">
    <text evidence="7">The sequence shown here is derived from an EMBL/GenBank/DDBJ whole genome shotgun (WGS) entry which is preliminary data.</text>
</comment>
<dbReference type="InterPro" id="IPR006664">
    <property type="entry name" value="OMP_bac"/>
</dbReference>
<evidence type="ECO:0000256" key="4">
    <source>
        <dbReference type="PROSITE-ProRule" id="PRU00473"/>
    </source>
</evidence>
<evidence type="ECO:0000256" key="3">
    <source>
        <dbReference type="ARBA" id="ARBA00023237"/>
    </source>
</evidence>
<dbReference type="InterPro" id="IPR006665">
    <property type="entry name" value="OmpA-like"/>
</dbReference>
<dbReference type="PRINTS" id="PR01021">
    <property type="entry name" value="OMPADOMAIN"/>
</dbReference>
<keyword evidence="2 4" id="KW-0472">Membrane</keyword>
<organism evidence="7 8">
    <name type="scientific">Sphingobacterium corticibacter</name>
    <dbReference type="NCBI Taxonomy" id="2171749"/>
    <lineage>
        <taxon>Bacteria</taxon>
        <taxon>Pseudomonadati</taxon>
        <taxon>Bacteroidota</taxon>
        <taxon>Sphingobacteriia</taxon>
        <taxon>Sphingobacteriales</taxon>
        <taxon>Sphingobacteriaceae</taxon>
        <taxon>Sphingobacterium</taxon>
    </lineage>
</organism>
<name>A0A2T8HJ83_9SPHI</name>
<dbReference type="InterPro" id="IPR036737">
    <property type="entry name" value="OmpA-like_sf"/>
</dbReference>
<gene>
    <name evidence="7" type="ORF">DC487_06050</name>
</gene>
<sequence>MPKSFCCVIPPNLNHISKQSIPTTKIMVMRYICILYLICFLPFTVLGQDEAKTRESVFYGGLHLGTPLFWGDLYSIGDKTRLGYGGGLLGGVQLNQWVGAELNIDYAIGRLGTRSWQVNDLLDEHGIIRYRSGSHRLGDLYSETRFFRTGIRIPIQLLNLLTGTDQAFNLELAPHYYLNKFDPNIKDRDTKEILPTGARPKNWSHSLGGDFAMNYRMSPRSHIFLRTSLSWLADDQFEGIRTIPAWRVNLNLYTSIGVRLAFGKKTVNTPVSTATLVSPNGNTYISLPKTNANEQESVPITTPISNADSIGKESLNAITPTTKSSEKLPTIYFKLNSSVLDVELHKTQLNRVIQSAIKSIDYTIQIEGWTDPSGPAIFNKRLALERAKSVANYLISAGIDPARIYYVGMGIDRSQRNFKDARRVEITIIFDQDKKD</sequence>
<evidence type="ECO:0000259" key="6">
    <source>
        <dbReference type="PROSITE" id="PS51123"/>
    </source>
</evidence>
<dbReference type="InterPro" id="IPR050330">
    <property type="entry name" value="Bact_OuterMem_StrucFunc"/>
</dbReference>
<dbReference type="PANTHER" id="PTHR30329">
    <property type="entry name" value="STATOR ELEMENT OF FLAGELLAR MOTOR COMPLEX"/>
    <property type="match status" value="1"/>
</dbReference>
<dbReference type="GO" id="GO:0009279">
    <property type="term" value="C:cell outer membrane"/>
    <property type="evidence" value="ECO:0007669"/>
    <property type="project" value="UniProtKB-SubCell"/>
</dbReference>
<feature type="transmembrane region" description="Helical" evidence="5">
    <location>
        <begin position="28"/>
        <end position="47"/>
    </location>
</feature>
<evidence type="ECO:0000256" key="5">
    <source>
        <dbReference type="SAM" id="Phobius"/>
    </source>
</evidence>
<dbReference type="PROSITE" id="PS51123">
    <property type="entry name" value="OMPA_2"/>
    <property type="match status" value="1"/>
</dbReference>
<dbReference type="AlphaFoldDB" id="A0A2T8HJ83"/>
<dbReference type="SUPFAM" id="SSF103088">
    <property type="entry name" value="OmpA-like"/>
    <property type="match status" value="1"/>
</dbReference>
<comment type="subcellular location">
    <subcellularLocation>
        <location evidence="1">Cell outer membrane</location>
    </subcellularLocation>
</comment>
<proteinExistence type="predicted"/>
<dbReference type="Proteomes" id="UP000245627">
    <property type="component" value="Unassembled WGS sequence"/>
</dbReference>
<dbReference type="EMBL" id="QDKG01000002">
    <property type="protein sequence ID" value="PVH25508.1"/>
    <property type="molecule type" value="Genomic_DNA"/>
</dbReference>
<reference evidence="7 8" key="1">
    <citation type="submission" date="2018-04" db="EMBL/GenBank/DDBJ databases">
        <title>Sphingobacterium cortibacter sp. nov.</title>
        <authorList>
            <person name="Li Y."/>
        </authorList>
    </citation>
    <scope>NUCLEOTIDE SEQUENCE [LARGE SCALE GENOMIC DNA]</scope>
    <source>
        <strain evidence="7 8">2c-3</strain>
    </source>
</reference>
<protein>
    <recommendedName>
        <fullName evidence="6">OmpA-like domain-containing protein</fullName>
    </recommendedName>
</protein>
<dbReference type="Gene3D" id="3.30.1330.60">
    <property type="entry name" value="OmpA-like domain"/>
    <property type="match status" value="1"/>
</dbReference>
<keyword evidence="5" id="KW-1133">Transmembrane helix</keyword>
<accession>A0A2T8HJ83</accession>
<evidence type="ECO:0000256" key="1">
    <source>
        <dbReference type="ARBA" id="ARBA00004442"/>
    </source>
</evidence>